<feature type="compositionally biased region" description="Polar residues" evidence="5">
    <location>
        <begin position="27"/>
        <end position="39"/>
    </location>
</feature>
<keyword evidence="3" id="KW-0862">Zinc</keyword>
<feature type="compositionally biased region" description="Basic and acidic residues" evidence="5">
    <location>
        <begin position="14"/>
        <end position="25"/>
    </location>
</feature>
<keyword evidence="2 4" id="KW-0863">Zinc-finger</keyword>
<evidence type="ECO:0000313" key="8">
    <source>
        <dbReference type="Proteomes" id="UP001224775"/>
    </source>
</evidence>
<dbReference type="Proteomes" id="UP001224775">
    <property type="component" value="Unassembled WGS sequence"/>
</dbReference>
<evidence type="ECO:0000313" key="7">
    <source>
        <dbReference type="EMBL" id="KAK1741299.1"/>
    </source>
</evidence>
<keyword evidence="1" id="KW-0479">Metal-binding</keyword>
<dbReference type="SUPFAM" id="SSF144232">
    <property type="entry name" value="HIT/MYND zinc finger-like"/>
    <property type="match status" value="1"/>
</dbReference>
<protein>
    <recommendedName>
        <fullName evidence="6">MYND-type domain-containing protein</fullName>
    </recommendedName>
</protein>
<keyword evidence="8" id="KW-1185">Reference proteome</keyword>
<feature type="domain" description="MYND-type" evidence="6">
    <location>
        <begin position="223"/>
        <end position="266"/>
    </location>
</feature>
<dbReference type="Pfam" id="PF01753">
    <property type="entry name" value="zf-MYND"/>
    <property type="match status" value="1"/>
</dbReference>
<dbReference type="AlphaFoldDB" id="A0AAD9DCV3"/>
<dbReference type="Gene3D" id="6.10.140.2220">
    <property type="match status" value="1"/>
</dbReference>
<feature type="region of interest" description="Disordered" evidence="5">
    <location>
        <begin position="1"/>
        <end position="39"/>
    </location>
</feature>
<evidence type="ECO:0000256" key="2">
    <source>
        <dbReference type="ARBA" id="ARBA00022771"/>
    </source>
</evidence>
<organism evidence="7 8">
    <name type="scientific">Skeletonema marinoi</name>
    <dbReference type="NCBI Taxonomy" id="267567"/>
    <lineage>
        <taxon>Eukaryota</taxon>
        <taxon>Sar</taxon>
        <taxon>Stramenopiles</taxon>
        <taxon>Ochrophyta</taxon>
        <taxon>Bacillariophyta</taxon>
        <taxon>Coscinodiscophyceae</taxon>
        <taxon>Thalassiosirophycidae</taxon>
        <taxon>Thalassiosirales</taxon>
        <taxon>Skeletonemataceae</taxon>
        <taxon>Skeletonema</taxon>
        <taxon>Skeletonema marinoi-dohrnii complex</taxon>
    </lineage>
</organism>
<evidence type="ECO:0000259" key="6">
    <source>
        <dbReference type="PROSITE" id="PS50865"/>
    </source>
</evidence>
<accession>A0AAD9DCV3</accession>
<comment type="caution">
    <text evidence="7">The sequence shown here is derived from an EMBL/GenBank/DDBJ whole genome shotgun (WGS) entry which is preliminary data.</text>
</comment>
<dbReference type="InterPro" id="IPR002893">
    <property type="entry name" value="Znf_MYND"/>
</dbReference>
<evidence type="ECO:0000256" key="3">
    <source>
        <dbReference type="ARBA" id="ARBA00022833"/>
    </source>
</evidence>
<evidence type="ECO:0000256" key="1">
    <source>
        <dbReference type="ARBA" id="ARBA00022723"/>
    </source>
</evidence>
<dbReference type="EMBL" id="JATAAI010000013">
    <property type="protein sequence ID" value="KAK1741299.1"/>
    <property type="molecule type" value="Genomic_DNA"/>
</dbReference>
<reference evidence="7" key="1">
    <citation type="submission" date="2023-06" db="EMBL/GenBank/DDBJ databases">
        <title>Survivors Of The Sea: Transcriptome response of Skeletonema marinoi to long-term dormancy.</title>
        <authorList>
            <person name="Pinder M.I.M."/>
            <person name="Kourtchenko O."/>
            <person name="Robertson E.K."/>
            <person name="Larsson T."/>
            <person name="Maumus F."/>
            <person name="Osuna-Cruz C.M."/>
            <person name="Vancaester E."/>
            <person name="Stenow R."/>
            <person name="Vandepoele K."/>
            <person name="Ploug H."/>
            <person name="Bruchert V."/>
            <person name="Godhe A."/>
            <person name="Topel M."/>
        </authorList>
    </citation>
    <scope>NUCLEOTIDE SEQUENCE</scope>
    <source>
        <strain evidence="7">R05AC</strain>
    </source>
</reference>
<gene>
    <name evidence="7" type="ORF">QTG54_007777</name>
</gene>
<sequence length="287" mass="32681">MPSRKKAKGKARKVAKEAAKEEDAAKPSTTAPVAAANQQQESLNAQMQQLLINTLMDECRNKEEQCRHGFIKDSHKDFEEITKFALAFNNNFWEEPDSTNLGDCFEIALRSTWDEFYDIWNSATKMDLAISCFTWAGTNDIVLEDGHIEEANANAAIASYLEECNAMHLRKTQASINSAKTAELFKGDEHTVVKYLRKKIPCSCLDKKYKEVKSMARMGSCYNPNCSLPDQKIERSRMLYCTRCSQVNYCSPECQKADWKIHKEDCLGYMKEKANFFSGLTGGLKRW</sequence>
<feature type="compositionally biased region" description="Basic residues" evidence="5">
    <location>
        <begin position="1"/>
        <end position="13"/>
    </location>
</feature>
<name>A0AAD9DCV3_9STRA</name>
<dbReference type="GO" id="GO:0008270">
    <property type="term" value="F:zinc ion binding"/>
    <property type="evidence" value="ECO:0007669"/>
    <property type="project" value="UniProtKB-KW"/>
</dbReference>
<evidence type="ECO:0000256" key="4">
    <source>
        <dbReference type="PROSITE-ProRule" id="PRU00134"/>
    </source>
</evidence>
<evidence type="ECO:0000256" key="5">
    <source>
        <dbReference type="SAM" id="MobiDB-lite"/>
    </source>
</evidence>
<dbReference type="PROSITE" id="PS50865">
    <property type="entry name" value="ZF_MYND_2"/>
    <property type="match status" value="1"/>
</dbReference>
<proteinExistence type="predicted"/>